<dbReference type="PRINTS" id="PR00111">
    <property type="entry name" value="ABHYDROLASE"/>
</dbReference>
<keyword evidence="1" id="KW-0378">Hydrolase</keyword>
<name>B7AVY6_9FIRM</name>
<feature type="domain" description="AB hydrolase-1" evidence="2">
    <location>
        <begin position="26"/>
        <end position="252"/>
    </location>
</feature>
<evidence type="ECO:0000259" key="2">
    <source>
        <dbReference type="Pfam" id="PF12697"/>
    </source>
</evidence>
<dbReference type="STRING" id="483218.BACPEC_02886"/>
<evidence type="ECO:0000256" key="1">
    <source>
        <dbReference type="ARBA" id="ARBA00022801"/>
    </source>
</evidence>
<keyword evidence="4" id="KW-1185">Reference proteome</keyword>
<dbReference type="GO" id="GO:0016787">
    <property type="term" value="F:hydrolase activity"/>
    <property type="evidence" value="ECO:0007669"/>
    <property type="project" value="UniProtKB-KW"/>
</dbReference>
<evidence type="ECO:0000313" key="4">
    <source>
        <dbReference type="Proteomes" id="UP000003136"/>
    </source>
</evidence>
<dbReference type="InterPro" id="IPR050266">
    <property type="entry name" value="AB_hydrolase_sf"/>
</dbReference>
<sequence>METEMNISIDGYNICYRITGDGPETVVMLQGWGTELAVYDSVAAIFAGDNRYRFVQFDFPGFGGSDEPKEGWNVDAYADFFCKLMQKLGIAKATLIGHSYGGRVIIKLASRDSIPFEIDRIVLIDSAGIVPEKTAIQKLKIKRYKFLKKFLNYKLIHALFPEIIDDWNSRQGSADYRNATPVMRKCLVMAVNEDLRELMPKIKQETLLIWGDRDTATPIGDAKIMEEKIPHAGLVVLEGTGHFSFLEKPAVFRNVMKNYFQIV</sequence>
<dbReference type="Pfam" id="PF12697">
    <property type="entry name" value="Abhydrolase_6"/>
    <property type="match status" value="1"/>
</dbReference>
<evidence type="ECO:0000313" key="3">
    <source>
        <dbReference type="EMBL" id="EEC56377.1"/>
    </source>
</evidence>
<dbReference type="Gene3D" id="3.40.50.1820">
    <property type="entry name" value="alpha/beta hydrolase"/>
    <property type="match status" value="1"/>
</dbReference>
<dbReference type="PANTHER" id="PTHR43798">
    <property type="entry name" value="MONOACYLGLYCEROL LIPASE"/>
    <property type="match status" value="1"/>
</dbReference>
<dbReference type="EMBL" id="ABVQ01000037">
    <property type="protein sequence ID" value="EEC56377.1"/>
    <property type="molecule type" value="Genomic_DNA"/>
</dbReference>
<proteinExistence type="predicted"/>
<reference evidence="3 4" key="2">
    <citation type="submission" date="2008-11" db="EMBL/GenBank/DDBJ databases">
        <authorList>
            <person name="Fulton L."/>
            <person name="Clifton S."/>
            <person name="Fulton B."/>
            <person name="Xu J."/>
            <person name="Minx P."/>
            <person name="Pepin K.H."/>
            <person name="Johnson M."/>
            <person name="Bhonagiri V."/>
            <person name="Nash W.E."/>
            <person name="Mardis E.R."/>
            <person name="Wilson R.K."/>
        </authorList>
    </citation>
    <scope>NUCLEOTIDE SEQUENCE [LARGE SCALE GENOMIC DNA]</scope>
    <source>
        <strain evidence="3 4">ATCC 43243</strain>
    </source>
</reference>
<reference evidence="3 4" key="1">
    <citation type="submission" date="2008-11" db="EMBL/GenBank/DDBJ databases">
        <title>Draft genome sequence of Bacteroides pectinophilus (ATCC 43243).</title>
        <authorList>
            <person name="Sudarsanam P."/>
            <person name="Ley R."/>
            <person name="Guruge J."/>
            <person name="Turnbaugh P.J."/>
            <person name="Mahowald M."/>
            <person name="Liep D."/>
            <person name="Gordon J."/>
        </authorList>
    </citation>
    <scope>NUCLEOTIDE SEQUENCE [LARGE SCALE GENOMIC DNA]</scope>
    <source>
        <strain evidence="3 4">ATCC 43243</strain>
    </source>
</reference>
<dbReference type="Proteomes" id="UP000003136">
    <property type="component" value="Unassembled WGS sequence"/>
</dbReference>
<dbReference type="SUPFAM" id="SSF53474">
    <property type="entry name" value="alpha/beta-Hydrolases"/>
    <property type="match status" value="1"/>
</dbReference>
<comment type="caution">
    <text evidence="3">The sequence shown here is derived from an EMBL/GenBank/DDBJ whole genome shotgun (WGS) entry which is preliminary data.</text>
</comment>
<organism evidence="3 4">
    <name type="scientific">[Bacteroides] pectinophilus ATCC 43243</name>
    <dbReference type="NCBI Taxonomy" id="483218"/>
    <lineage>
        <taxon>Bacteria</taxon>
        <taxon>Bacillati</taxon>
        <taxon>Bacillota</taxon>
        <taxon>Clostridia</taxon>
        <taxon>Eubacteriales</taxon>
    </lineage>
</organism>
<dbReference type="HOGENOM" id="CLU_020336_13_2_9"/>
<dbReference type="eggNOG" id="COG2267">
    <property type="taxonomic scope" value="Bacteria"/>
</dbReference>
<accession>B7AVY6</accession>
<gene>
    <name evidence="3" type="ORF">BACPEC_02886</name>
</gene>
<dbReference type="PANTHER" id="PTHR43798:SF31">
    <property type="entry name" value="AB HYDROLASE SUPERFAMILY PROTEIN YCLE"/>
    <property type="match status" value="1"/>
</dbReference>
<dbReference type="InterPro" id="IPR000073">
    <property type="entry name" value="AB_hydrolase_1"/>
</dbReference>
<dbReference type="GO" id="GO:0016020">
    <property type="term" value="C:membrane"/>
    <property type="evidence" value="ECO:0007669"/>
    <property type="project" value="TreeGrafter"/>
</dbReference>
<dbReference type="AlphaFoldDB" id="B7AVY6"/>
<protein>
    <recommendedName>
        <fullName evidence="2">AB hydrolase-1 domain-containing protein</fullName>
    </recommendedName>
</protein>
<dbReference type="InterPro" id="IPR029058">
    <property type="entry name" value="AB_hydrolase_fold"/>
</dbReference>